<dbReference type="PANTHER" id="PTHR42820">
    <property type="entry name" value="SHORT-CHAIN DEHYDROGENASE REDUCTASE"/>
    <property type="match status" value="1"/>
</dbReference>
<name>A0A383C9Y2_9ZZZZ</name>
<dbReference type="InterPro" id="IPR002347">
    <property type="entry name" value="SDR_fam"/>
</dbReference>
<dbReference type="Gene3D" id="3.40.50.720">
    <property type="entry name" value="NAD(P)-binding Rossmann-like Domain"/>
    <property type="match status" value="1"/>
</dbReference>
<dbReference type="InterPro" id="IPR036291">
    <property type="entry name" value="NAD(P)-bd_dom_sf"/>
</dbReference>
<protein>
    <submittedName>
        <fullName evidence="1">Uncharacterized protein</fullName>
    </submittedName>
</protein>
<accession>A0A383C9Y2</accession>
<gene>
    <name evidence="1" type="ORF">METZ01_LOCUS482051</name>
</gene>
<dbReference type="AlphaFoldDB" id="A0A383C9Y2"/>
<feature type="non-terminal residue" evidence="1">
    <location>
        <position position="102"/>
    </location>
</feature>
<organism evidence="1">
    <name type="scientific">marine metagenome</name>
    <dbReference type="NCBI Taxonomy" id="408172"/>
    <lineage>
        <taxon>unclassified sequences</taxon>
        <taxon>metagenomes</taxon>
        <taxon>ecological metagenomes</taxon>
    </lineage>
</organism>
<dbReference type="EMBL" id="UINC01207203">
    <property type="protein sequence ID" value="SVE29197.1"/>
    <property type="molecule type" value="Genomic_DNA"/>
</dbReference>
<dbReference type="SUPFAM" id="SSF51735">
    <property type="entry name" value="NAD(P)-binding Rossmann-fold domains"/>
    <property type="match status" value="1"/>
</dbReference>
<dbReference type="Pfam" id="PF00106">
    <property type="entry name" value="adh_short"/>
    <property type="match status" value="1"/>
</dbReference>
<sequence length="102" mass="10597">MDRVKGKVALITGGASGLGRQAARRLAEEGALVVVTDLNEVGGAAVAEELGDSGLFVAHDVTKETDWVRVVQASLDKFGRLDVLVNSAGVGNMNTVEDCSLE</sequence>
<reference evidence="1" key="1">
    <citation type="submission" date="2018-05" db="EMBL/GenBank/DDBJ databases">
        <authorList>
            <person name="Lanie J.A."/>
            <person name="Ng W.-L."/>
            <person name="Kazmierczak K.M."/>
            <person name="Andrzejewski T.M."/>
            <person name="Davidsen T.M."/>
            <person name="Wayne K.J."/>
            <person name="Tettelin H."/>
            <person name="Glass J.I."/>
            <person name="Rusch D."/>
            <person name="Podicherti R."/>
            <person name="Tsui H.-C.T."/>
            <person name="Winkler M.E."/>
        </authorList>
    </citation>
    <scope>NUCLEOTIDE SEQUENCE</scope>
</reference>
<evidence type="ECO:0000313" key="1">
    <source>
        <dbReference type="EMBL" id="SVE29197.1"/>
    </source>
</evidence>
<dbReference type="PANTHER" id="PTHR42820:SF1">
    <property type="entry name" value="SHORT-CHAIN DEHYDROGENASE_REDUCTASE FAMILY PROTEIN"/>
    <property type="match status" value="1"/>
</dbReference>
<dbReference type="PRINTS" id="PR00081">
    <property type="entry name" value="GDHRDH"/>
</dbReference>
<proteinExistence type="predicted"/>